<dbReference type="KEGG" id="ypy:YPK_3104"/>
<gene>
    <name evidence="1" type="ordered locus">YPK_3104</name>
</gene>
<dbReference type="EMBL" id="CP000950">
    <property type="protein sequence ID" value="ACA69375.1"/>
    <property type="molecule type" value="Genomic_DNA"/>
</dbReference>
<proteinExistence type="predicted"/>
<accession>A0A0H3B4J1</accession>
<reference evidence="1" key="1">
    <citation type="submission" date="2008-02" db="EMBL/GenBank/DDBJ databases">
        <title>Complete sequence of Yersinia pseudotuberculosis YPIII.</title>
        <authorList>
            <consortium name="US DOE Joint Genome Institute"/>
            <person name="Challacombe J.F."/>
            <person name="Bruce D."/>
            <person name="Detter J.C."/>
            <person name="Green L."/>
            <person name="Land M."/>
            <person name="Munk C."/>
            <person name="Lindler L.E."/>
            <person name="Nikolich M.P."/>
            <person name="Brettin T."/>
        </authorList>
    </citation>
    <scope>NUCLEOTIDE SEQUENCE</scope>
    <source>
        <strain evidence="1">YPIII</strain>
    </source>
</reference>
<evidence type="ECO:0000313" key="1">
    <source>
        <dbReference type="EMBL" id="ACA69375.1"/>
    </source>
</evidence>
<dbReference type="PATRIC" id="fig|502800.11.peg.3830"/>
<dbReference type="AlphaFoldDB" id="A0A0H3B4J1"/>
<organism evidence="1">
    <name type="scientific">Yersinia pseudotuberculosis serotype O:3 (strain YPIII)</name>
    <dbReference type="NCBI Taxonomy" id="502800"/>
    <lineage>
        <taxon>Bacteria</taxon>
        <taxon>Pseudomonadati</taxon>
        <taxon>Pseudomonadota</taxon>
        <taxon>Gammaproteobacteria</taxon>
        <taxon>Enterobacterales</taxon>
        <taxon>Yersiniaceae</taxon>
        <taxon>Yersinia</taxon>
    </lineage>
</organism>
<protein>
    <submittedName>
        <fullName evidence="1">Uncharacterized protein</fullName>
    </submittedName>
</protein>
<sequence length="248" mass="27924">MLYSDVLASLFLRAFFMSELLSLKLVINGTSPSEIPMNKLAGYLADLAALYGEEKDVRFESVTDGCVEIHTYTTNAVAHNVICANILENLEASKLARRISKDNFSAEIYSNNNLLSSIRSVTDEKPILITKKNSKIQGELYHIVEKANDSVSVRLRGNGGEILICTATKPDAVRLAKYLFKKIRVYGESQHEKKDGVWKLKNLKIEKFVELQDTKISEGLDRLSSDPANKWDEIENQGELILKYRSFS</sequence>
<name>A0A0H3B4J1_YERPY</name>